<evidence type="ECO:0000313" key="12">
    <source>
        <dbReference type="Proteomes" id="UP000014629"/>
    </source>
</evidence>
<evidence type="ECO:0000256" key="6">
    <source>
        <dbReference type="ARBA" id="ARBA00022898"/>
    </source>
</evidence>
<comment type="caution">
    <text evidence="11">The sequence shown here is derived from an EMBL/GenBank/DDBJ whole genome shotgun (WGS) entry which is preliminary data.</text>
</comment>
<gene>
    <name evidence="11" type="ORF">STRAU_0238</name>
</gene>
<dbReference type="InterPro" id="IPR004839">
    <property type="entry name" value="Aminotransferase_I/II_large"/>
</dbReference>
<comment type="similarity">
    <text evidence="2">Belongs to the class-II pyridoxal-phosphate-dependent aminotransferase family. Histidinol-phosphate aminotransferase subfamily.</text>
</comment>
<evidence type="ECO:0000256" key="8">
    <source>
        <dbReference type="ARBA" id="ARBA00047481"/>
    </source>
</evidence>
<comment type="catalytic activity">
    <reaction evidence="8">
        <text>L-histidinol phosphate + 2-oxoglutarate = 3-(imidazol-4-yl)-2-oxopropyl phosphate + L-glutamate</text>
        <dbReference type="Rhea" id="RHEA:23744"/>
        <dbReference type="ChEBI" id="CHEBI:16810"/>
        <dbReference type="ChEBI" id="CHEBI:29985"/>
        <dbReference type="ChEBI" id="CHEBI:57766"/>
        <dbReference type="ChEBI" id="CHEBI:57980"/>
        <dbReference type="EC" id="2.6.1.9"/>
    </reaction>
</comment>
<dbReference type="Gene3D" id="3.40.640.10">
    <property type="entry name" value="Type I PLP-dependent aspartate aminotransferase-like (Major domain)"/>
    <property type="match status" value="1"/>
</dbReference>
<dbReference type="InterPro" id="IPR015422">
    <property type="entry name" value="PyrdxlP-dep_Trfase_small"/>
</dbReference>
<proteinExistence type="inferred from homology"/>
<dbReference type="PATRIC" id="fig|1286094.4.peg.235"/>
<dbReference type="InterPro" id="IPR050106">
    <property type="entry name" value="HistidinolP_aminotransfase"/>
</dbReference>
<evidence type="ECO:0000259" key="10">
    <source>
        <dbReference type="Pfam" id="PF00155"/>
    </source>
</evidence>
<keyword evidence="4" id="KW-0028">Amino-acid biosynthesis</keyword>
<protein>
    <recommendedName>
        <fullName evidence="9">Aminotransferase</fullName>
        <ecNumber evidence="9">2.6.1.-</ecNumber>
    </recommendedName>
</protein>
<dbReference type="InterPro" id="IPR015424">
    <property type="entry name" value="PyrdxlP-dep_Trfase"/>
</dbReference>
<dbReference type="PANTHER" id="PTHR43643:SF6">
    <property type="entry name" value="HISTIDINOL-PHOSPHATE AMINOTRANSFERASE"/>
    <property type="match status" value="1"/>
</dbReference>
<dbReference type="EMBL" id="AOPZ01000008">
    <property type="protein sequence ID" value="EPH46685.1"/>
    <property type="molecule type" value="Genomic_DNA"/>
</dbReference>
<keyword evidence="5 9" id="KW-0808">Transferase</keyword>
<keyword evidence="6" id="KW-0663">Pyridoxal phosphate</keyword>
<keyword evidence="3 9" id="KW-0032">Aminotransferase</keyword>
<dbReference type="GO" id="GO:0004400">
    <property type="term" value="F:histidinol-phosphate transaminase activity"/>
    <property type="evidence" value="ECO:0007669"/>
    <property type="project" value="UniProtKB-EC"/>
</dbReference>
<evidence type="ECO:0000256" key="5">
    <source>
        <dbReference type="ARBA" id="ARBA00022679"/>
    </source>
</evidence>
<dbReference type="GO" id="GO:0000105">
    <property type="term" value="P:L-histidine biosynthetic process"/>
    <property type="evidence" value="ECO:0007669"/>
    <property type="project" value="UniProtKB-KW"/>
</dbReference>
<comment type="pathway">
    <text evidence="1">Amino-acid biosynthesis; L-histidine biosynthesis; L-histidine from 5-phospho-alpha-D-ribose 1-diphosphate: step 7/9.</text>
</comment>
<name>S4A7E2_9ACTN</name>
<sequence>MPAADAPEWIRDLFLTQAGEVQPYWRSRVGGAVNLANNEMRHPRVEELIRAAAARLLPEDWTSYPDYVRARAQFAELLGVPADRLLFTAGSDQTYRAVFQALTAPGTQVITQVPNYEQIFPYAALGGLSVHGVAHRPGTGFPLPAFLDAVSRAAPGSLVTVSNPNGPTGAWWPPHDLEALVDACAARRCLLLIDEAYGAFAPATVLNLAPRRPHVVVVQSFSKAFGLAGARLAVCVCGSPEVADHIQRWNVTNPVSGPALAVAADLAGRVTEMADVYAELAASRARLRELVPELVGGRAEESFGNFQPVRCPDADTAARCVAGLAKRGFAIRHLVRFGLPEYIRISTADLQTTDRLITALEQTVRDTPRRSTRC</sequence>
<comment type="cofactor">
    <cofactor evidence="9">
        <name>pyridoxal 5'-phosphate</name>
        <dbReference type="ChEBI" id="CHEBI:597326"/>
    </cofactor>
</comment>
<dbReference type="InterPro" id="IPR004838">
    <property type="entry name" value="NHTrfase_class1_PyrdxlP-BS"/>
</dbReference>
<dbReference type="AlphaFoldDB" id="S4A7E2"/>
<evidence type="ECO:0000256" key="1">
    <source>
        <dbReference type="ARBA" id="ARBA00005011"/>
    </source>
</evidence>
<dbReference type="PANTHER" id="PTHR43643">
    <property type="entry name" value="HISTIDINOL-PHOSPHATE AMINOTRANSFERASE 2"/>
    <property type="match status" value="1"/>
</dbReference>
<dbReference type="SUPFAM" id="SSF53383">
    <property type="entry name" value="PLP-dependent transferases"/>
    <property type="match status" value="1"/>
</dbReference>
<dbReference type="Gene3D" id="3.90.1150.10">
    <property type="entry name" value="Aspartate Aminotransferase, domain 1"/>
    <property type="match status" value="1"/>
</dbReference>
<dbReference type="InterPro" id="IPR015421">
    <property type="entry name" value="PyrdxlP-dep_Trfase_major"/>
</dbReference>
<dbReference type="Proteomes" id="UP000014629">
    <property type="component" value="Unassembled WGS sequence"/>
</dbReference>
<dbReference type="EC" id="2.6.1.-" evidence="9"/>
<accession>S4A7E2</accession>
<feature type="domain" description="Aminotransferase class I/classII large" evidence="10">
    <location>
        <begin position="33"/>
        <end position="359"/>
    </location>
</feature>
<reference evidence="11 12" key="1">
    <citation type="submission" date="2013-02" db="EMBL/GenBank/DDBJ databases">
        <title>Draft Genome Sequence of Streptomyces aurantiacus, Which Produces Setomimycin.</title>
        <authorList>
            <person name="Gruening B.A."/>
            <person name="Praeg A."/>
            <person name="Erxleben A."/>
            <person name="Guenther S."/>
            <person name="Mueller M."/>
        </authorList>
    </citation>
    <scope>NUCLEOTIDE SEQUENCE [LARGE SCALE GENOMIC DNA]</scope>
    <source>
        <strain evidence="11 12">JA 4570</strain>
    </source>
</reference>
<evidence type="ECO:0000256" key="9">
    <source>
        <dbReference type="RuleBase" id="RU000481"/>
    </source>
</evidence>
<dbReference type="GO" id="GO:0030170">
    <property type="term" value="F:pyridoxal phosphate binding"/>
    <property type="evidence" value="ECO:0007669"/>
    <property type="project" value="InterPro"/>
</dbReference>
<dbReference type="CDD" id="cd00609">
    <property type="entry name" value="AAT_like"/>
    <property type="match status" value="1"/>
</dbReference>
<evidence type="ECO:0000256" key="4">
    <source>
        <dbReference type="ARBA" id="ARBA00022605"/>
    </source>
</evidence>
<evidence type="ECO:0000256" key="7">
    <source>
        <dbReference type="ARBA" id="ARBA00023102"/>
    </source>
</evidence>
<evidence type="ECO:0000256" key="2">
    <source>
        <dbReference type="ARBA" id="ARBA00007970"/>
    </source>
</evidence>
<dbReference type="PROSITE" id="PS00105">
    <property type="entry name" value="AA_TRANSFER_CLASS_1"/>
    <property type="match status" value="1"/>
</dbReference>
<evidence type="ECO:0000313" key="11">
    <source>
        <dbReference type="EMBL" id="EPH46685.1"/>
    </source>
</evidence>
<keyword evidence="7" id="KW-0368">Histidine biosynthesis</keyword>
<keyword evidence="12" id="KW-1185">Reference proteome</keyword>
<comment type="similarity">
    <text evidence="9">Belongs to the class-I pyridoxal-phosphate-dependent aminotransferase family.</text>
</comment>
<evidence type="ECO:0000256" key="3">
    <source>
        <dbReference type="ARBA" id="ARBA00022576"/>
    </source>
</evidence>
<dbReference type="Pfam" id="PF00155">
    <property type="entry name" value="Aminotran_1_2"/>
    <property type="match status" value="1"/>
</dbReference>
<organism evidence="11 12">
    <name type="scientific">Streptomyces aurantiacus JA 4570</name>
    <dbReference type="NCBI Taxonomy" id="1286094"/>
    <lineage>
        <taxon>Bacteria</taxon>
        <taxon>Bacillati</taxon>
        <taxon>Actinomycetota</taxon>
        <taxon>Actinomycetes</taxon>
        <taxon>Kitasatosporales</taxon>
        <taxon>Streptomycetaceae</taxon>
        <taxon>Streptomyces</taxon>
        <taxon>Streptomyces aurantiacus group</taxon>
    </lineage>
</organism>